<name>A0A956RN87_UNCEI</name>
<organism evidence="2 3">
    <name type="scientific">Eiseniibacteriota bacterium</name>
    <dbReference type="NCBI Taxonomy" id="2212470"/>
    <lineage>
        <taxon>Bacteria</taxon>
        <taxon>Candidatus Eiseniibacteriota</taxon>
    </lineage>
</organism>
<protein>
    <submittedName>
        <fullName evidence="2">Uncharacterized protein</fullName>
    </submittedName>
</protein>
<sequence length="248" mass="27103">MLLAVAFLTLHAVAAFVVPSRLWGGSHLAAWPATAGLTFLGVMLAATLLGGSLAPKLPLPPFPGERRTWLVAAVSAITFALLCERHHLYGDGSVLLRSRGMSFTVFRGPVIVKSVAFFVQTVEERLGLSVETAFRLLAVASGVVVVYLCVRLCRNLGRSDAERLILLAALAGSGAWQIFFGHIEYYPLLTVAVMFYLFFAVRALQRQATIWWTWPLFAALLPFHFSALCLAPAQLYVGLSAWRTEGPR</sequence>
<proteinExistence type="predicted"/>
<feature type="transmembrane region" description="Helical" evidence="1">
    <location>
        <begin position="69"/>
        <end position="88"/>
    </location>
</feature>
<feature type="transmembrane region" description="Helical" evidence="1">
    <location>
        <begin position="186"/>
        <end position="204"/>
    </location>
</feature>
<dbReference type="AlphaFoldDB" id="A0A956RN87"/>
<feature type="transmembrane region" description="Helical" evidence="1">
    <location>
        <begin position="133"/>
        <end position="152"/>
    </location>
</feature>
<evidence type="ECO:0000313" key="2">
    <source>
        <dbReference type="EMBL" id="MCA9727271.1"/>
    </source>
</evidence>
<accession>A0A956RN87</accession>
<comment type="caution">
    <text evidence="2">The sequence shown here is derived from an EMBL/GenBank/DDBJ whole genome shotgun (WGS) entry which is preliminary data.</text>
</comment>
<feature type="transmembrane region" description="Helical" evidence="1">
    <location>
        <begin position="216"/>
        <end position="237"/>
    </location>
</feature>
<evidence type="ECO:0000256" key="1">
    <source>
        <dbReference type="SAM" id="Phobius"/>
    </source>
</evidence>
<keyword evidence="1" id="KW-1133">Transmembrane helix</keyword>
<feature type="non-terminal residue" evidence="2">
    <location>
        <position position="248"/>
    </location>
</feature>
<keyword evidence="1" id="KW-0812">Transmembrane</keyword>
<reference evidence="2" key="1">
    <citation type="submission" date="2020-04" db="EMBL/GenBank/DDBJ databases">
        <authorList>
            <person name="Zhang T."/>
        </authorList>
    </citation>
    <scope>NUCLEOTIDE SEQUENCE</scope>
    <source>
        <strain evidence="2">HKST-UBA01</strain>
    </source>
</reference>
<feature type="transmembrane region" description="Helical" evidence="1">
    <location>
        <begin position="31"/>
        <end position="49"/>
    </location>
</feature>
<dbReference type="EMBL" id="JAGQHR010000137">
    <property type="protein sequence ID" value="MCA9727271.1"/>
    <property type="molecule type" value="Genomic_DNA"/>
</dbReference>
<evidence type="ECO:0000313" key="3">
    <source>
        <dbReference type="Proteomes" id="UP000697710"/>
    </source>
</evidence>
<dbReference type="Proteomes" id="UP000697710">
    <property type="component" value="Unassembled WGS sequence"/>
</dbReference>
<feature type="transmembrane region" description="Helical" evidence="1">
    <location>
        <begin position="164"/>
        <end position="180"/>
    </location>
</feature>
<gene>
    <name evidence="2" type="ORF">KC729_06275</name>
</gene>
<reference evidence="2" key="2">
    <citation type="journal article" date="2021" name="Microbiome">
        <title>Successional dynamics and alternative stable states in a saline activated sludge microbial community over 9 years.</title>
        <authorList>
            <person name="Wang Y."/>
            <person name="Ye J."/>
            <person name="Ju F."/>
            <person name="Liu L."/>
            <person name="Boyd J.A."/>
            <person name="Deng Y."/>
            <person name="Parks D.H."/>
            <person name="Jiang X."/>
            <person name="Yin X."/>
            <person name="Woodcroft B.J."/>
            <person name="Tyson G.W."/>
            <person name="Hugenholtz P."/>
            <person name="Polz M.F."/>
            <person name="Zhang T."/>
        </authorList>
    </citation>
    <scope>NUCLEOTIDE SEQUENCE</scope>
    <source>
        <strain evidence="2">HKST-UBA01</strain>
    </source>
</reference>
<keyword evidence="1" id="KW-0472">Membrane</keyword>